<evidence type="ECO:0000256" key="3">
    <source>
        <dbReference type="ARBA" id="ARBA00023242"/>
    </source>
</evidence>
<dbReference type="GO" id="GO:0000435">
    <property type="term" value="P:positive regulation of transcription from RNA polymerase II promoter by galactose"/>
    <property type="evidence" value="ECO:0007669"/>
    <property type="project" value="TreeGrafter"/>
</dbReference>
<comment type="caution">
    <text evidence="5">The sequence shown here is derived from an EMBL/GenBank/DDBJ whole genome shotgun (WGS) entry which is preliminary data.</text>
</comment>
<feature type="domain" description="Xylanolytic transcriptional activator regulatory" evidence="4">
    <location>
        <begin position="411"/>
        <end position="490"/>
    </location>
</feature>
<dbReference type="GO" id="GO:0006351">
    <property type="term" value="P:DNA-templated transcription"/>
    <property type="evidence" value="ECO:0007669"/>
    <property type="project" value="InterPro"/>
</dbReference>
<dbReference type="SMART" id="SM00906">
    <property type="entry name" value="Fungal_trans"/>
    <property type="match status" value="1"/>
</dbReference>
<dbReference type="InterPro" id="IPR051127">
    <property type="entry name" value="Fungal_SecMet_Regulators"/>
</dbReference>
<gene>
    <name evidence="5" type="ORF">AK830_g7350</name>
</gene>
<keyword evidence="2" id="KW-0804">Transcription</keyword>
<keyword evidence="3" id="KW-0539">Nucleus</keyword>
<dbReference type="PANTHER" id="PTHR47424:SF5">
    <property type="entry name" value="ZN(II)2CYS6 TRANSCRIPTION FACTOR (EUROFUNG)"/>
    <property type="match status" value="1"/>
</dbReference>
<evidence type="ECO:0000313" key="6">
    <source>
        <dbReference type="Proteomes" id="UP000050424"/>
    </source>
</evidence>
<dbReference type="Pfam" id="PF04082">
    <property type="entry name" value="Fungal_trans"/>
    <property type="match status" value="1"/>
</dbReference>
<dbReference type="GO" id="GO:0000978">
    <property type="term" value="F:RNA polymerase II cis-regulatory region sequence-specific DNA binding"/>
    <property type="evidence" value="ECO:0007669"/>
    <property type="project" value="TreeGrafter"/>
</dbReference>
<sequence length="731" mass="81323">MLGATCCISALEPRVVLFLTTITTKIKGIKPYYDVTAILSWHSEPWPHKNHNHNRNHNQRRPTKASQARLAVICASRRRVRNVVVAASNARASPLRAANASTTKFRTSATIPLASADGTHRGGKALLARLGHQTPTSTDVNATPRSHSQLLDAHAKTLTVVESLFPSLSIDELSSMSPEQLIAKAKASLKSTSPATIEEEDEDLRVLEPSPESNFTWDEVSDDESQLSRVADDVNGLAVALNPTTQVNASYLGFSSVPTILRVIAHLSPGTRQMLSNSSNAAPLRSPTVFESSPESIGSPYADELVLIDAYFSRVHLVTPMVDEADFRQRHADGDAPENQSSSWLALLNTVLAVGCLASDSSQFSGHNVYYKRALPFLGTSSFGSGHLYTVQALALYGGYILHFLNKPNMATAVTGATMRMAVAMGLHRVQIQQNQPDGLQSPAESSVITRIRTWWSLFCLDTWSATTLGRPGLGYWNPATVLTSPASSLASTDYATISLAASEKFCKIATRVHERLVQLPMITRDEIYQFDRELLTWQSSLHMFLLDREKCPSTLRVARRLLWCRLITTRLTLYRPWLLSAALRRRQWSDVREREHILVLKCIEIARDGIDFIAMHWFQSQISSWNDSWHLFQVSLVLVLAIVSDKAGSKNERCDEYLHKSLDLFREMEYMNPGASRTREILEVLHESANNMDNLEVDQVYDQSGSVLDLLDMELVGDDPDWVAFFCGDD</sequence>
<organism evidence="5 6">
    <name type="scientific">Neonectria ditissima</name>
    <dbReference type="NCBI Taxonomy" id="78410"/>
    <lineage>
        <taxon>Eukaryota</taxon>
        <taxon>Fungi</taxon>
        <taxon>Dikarya</taxon>
        <taxon>Ascomycota</taxon>
        <taxon>Pezizomycotina</taxon>
        <taxon>Sordariomycetes</taxon>
        <taxon>Hypocreomycetidae</taxon>
        <taxon>Hypocreales</taxon>
        <taxon>Nectriaceae</taxon>
        <taxon>Neonectria</taxon>
    </lineage>
</organism>
<dbReference type="GO" id="GO:0005634">
    <property type="term" value="C:nucleus"/>
    <property type="evidence" value="ECO:0007669"/>
    <property type="project" value="TreeGrafter"/>
</dbReference>
<reference evidence="5 6" key="1">
    <citation type="submission" date="2015-09" db="EMBL/GenBank/DDBJ databases">
        <title>Draft genome of a European isolate of the apple canker pathogen Neonectria ditissima.</title>
        <authorList>
            <person name="Gomez-Cortecero A."/>
            <person name="Harrison R.J."/>
            <person name="Armitage A.D."/>
        </authorList>
    </citation>
    <scope>NUCLEOTIDE SEQUENCE [LARGE SCALE GENOMIC DNA]</scope>
    <source>
        <strain evidence="5 6">R09/05</strain>
    </source>
</reference>
<dbReference type="GO" id="GO:0008270">
    <property type="term" value="F:zinc ion binding"/>
    <property type="evidence" value="ECO:0007669"/>
    <property type="project" value="InterPro"/>
</dbReference>
<keyword evidence="6" id="KW-1185">Reference proteome</keyword>
<dbReference type="Proteomes" id="UP000050424">
    <property type="component" value="Unassembled WGS sequence"/>
</dbReference>
<dbReference type="GO" id="GO:0000981">
    <property type="term" value="F:DNA-binding transcription factor activity, RNA polymerase II-specific"/>
    <property type="evidence" value="ECO:0007669"/>
    <property type="project" value="TreeGrafter"/>
</dbReference>
<protein>
    <recommendedName>
        <fullName evidence="4">Xylanolytic transcriptional activator regulatory domain-containing protein</fullName>
    </recommendedName>
</protein>
<dbReference type="OrthoDB" id="3362851at2759"/>
<keyword evidence="1" id="KW-0805">Transcription regulation</keyword>
<dbReference type="AlphaFoldDB" id="A0A0P7AZW3"/>
<evidence type="ECO:0000256" key="1">
    <source>
        <dbReference type="ARBA" id="ARBA00023015"/>
    </source>
</evidence>
<dbReference type="PANTHER" id="PTHR47424">
    <property type="entry name" value="REGULATORY PROTEIN GAL4"/>
    <property type="match status" value="1"/>
</dbReference>
<name>A0A0P7AZW3_9HYPO</name>
<evidence type="ECO:0000256" key="2">
    <source>
        <dbReference type="ARBA" id="ARBA00023163"/>
    </source>
</evidence>
<dbReference type="CDD" id="cd12148">
    <property type="entry name" value="fungal_TF_MHR"/>
    <property type="match status" value="1"/>
</dbReference>
<dbReference type="EMBL" id="LKCW01000113">
    <property type="protein sequence ID" value="KPM39229.1"/>
    <property type="molecule type" value="Genomic_DNA"/>
</dbReference>
<dbReference type="InterPro" id="IPR007219">
    <property type="entry name" value="XnlR_reg_dom"/>
</dbReference>
<evidence type="ECO:0000313" key="5">
    <source>
        <dbReference type="EMBL" id="KPM39229.1"/>
    </source>
</evidence>
<accession>A0A0P7AZW3</accession>
<evidence type="ECO:0000259" key="4">
    <source>
        <dbReference type="SMART" id="SM00906"/>
    </source>
</evidence>
<proteinExistence type="predicted"/>